<keyword evidence="6" id="KW-0687">Ribonucleoprotein</keyword>
<dbReference type="Pfam" id="PF18471">
    <property type="entry name" value="Ribosomal_L27_C"/>
    <property type="match status" value="1"/>
</dbReference>
<evidence type="ECO:0000256" key="1">
    <source>
        <dbReference type="ARBA" id="ARBA00004173"/>
    </source>
</evidence>
<evidence type="ECO:0000256" key="7">
    <source>
        <dbReference type="ARBA" id="ARBA00035267"/>
    </source>
</evidence>
<keyword evidence="11" id="KW-1185">Reference proteome</keyword>
<organism evidence="10 11">
    <name type="scientific">Trichomonascus ciferrii</name>
    <dbReference type="NCBI Taxonomy" id="44093"/>
    <lineage>
        <taxon>Eukaryota</taxon>
        <taxon>Fungi</taxon>
        <taxon>Dikarya</taxon>
        <taxon>Ascomycota</taxon>
        <taxon>Saccharomycotina</taxon>
        <taxon>Dipodascomycetes</taxon>
        <taxon>Dipodascales</taxon>
        <taxon>Trichomonascaceae</taxon>
        <taxon>Trichomonascus</taxon>
        <taxon>Trichomonascus ciferrii complex</taxon>
    </lineage>
</organism>
<dbReference type="Pfam" id="PF01016">
    <property type="entry name" value="Ribosomal_L27"/>
    <property type="match status" value="1"/>
</dbReference>
<accession>A0A642VCS1</accession>
<evidence type="ECO:0000256" key="3">
    <source>
        <dbReference type="ARBA" id="ARBA00022946"/>
    </source>
</evidence>
<dbReference type="FunFam" id="2.40.50.100:FF:000042">
    <property type="entry name" value="50S ribosomal protein L27"/>
    <property type="match status" value="1"/>
</dbReference>
<comment type="subcellular location">
    <subcellularLocation>
        <location evidence="1">Mitochondrion</location>
    </subcellularLocation>
</comment>
<dbReference type="Proteomes" id="UP000761534">
    <property type="component" value="Unassembled WGS sequence"/>
</dbReference>
<dbReference type="AlphaFoldDB" id="A0A642VCS1"/>
<keyword evidence="3" id="KW-0809">Transit peptide</keyword>
<gene>
    <name evidence="10" type="ORF">TRICI_000845</name>
</gene>
<reference evidence="10" key="1">
    <citation type="journal article" date="2019" name="G3 (Bethesda)">
        <title>Genome Assemblies of Two Rare Opportunistic Yeast Pathogens: Diutina rugosa (syn. Candida rugosa) and Trichomonascus ciferrii (syn. Candida ciferrii).</title>
        <authorList>
            <person name="Mixao V."/>
            <person name="Saus E."/>
            <person name="Hansen A.P."/>
            <person name="Lass-Florl C."/>
            <person name="Gabaldon T."/>
        </authorList>
    </citation>
    <scope>NUCLEOTIDE SEQUENCE</scope>
    <source>
        <strain evidence="10">CBS 4856</strain>
    </source>
</reference>
<protein>
    <recommendedName>
        <fullName evidence="7">Large ribosomal subunit protein bL27m</fullName>
    </recommendedName>
    <alternativeName>
        <fullName evidence="8">54S ribosomal protein L2, mitochondrial</fullName>
    </alternativeName>
</protein>
<dbReference type="VEuPathDB" id="FungiDB:TRICI_000845"/>
<dbReference type="PANTHER" id="PTHR15893">
    <property type="entry name" value="RIBOSOMAL PROTEIN L27"/>
    <property type="match status" value="1"/>
</dbReference>
<sequence>MKRIQDMIIRPVAAGSQMLSGAGSRGQASSAVLTFIRTATKRAAGSKTSMKDSAGRRLGAKKGDGELVRVGEIIYRQRGTKIYPGENMGIGRDHTLFAEEPGYVRYYYDPFHPKRKFVGIAMSKHARLPTPHFAPRPRRFGYEIIEDPEKAQRERQVMKRKEYLARPEIEKQLEDRAAAREQRRIQLAQKLDDHISGLTDEEKLIASKRLVLIQNYLAGGRSVEEARTFADADYEQDCKLRNELQGDESALKELEVYKAVAEKTDAAVSFDPERQLCKAYSAQELEKMAQETIAEIEELTKPDTMTNEIREKVRLTLKKPCFNLPNRLALYRKYTYKPVKLPQLTLEQKEQLVKEGKGRIVPTWNDEKRKVEKVYVPYKNKPQPTA</sequence>
<proteinExistence type="inferred from homology"/>
<evidence type="ECO:0000259" key="9">
    <source>
        <dbReference type="Pfam" id="PF18471"/>
    </source>
</evidence>
<dbReference type="SUPFAM" id="SSF110324">
    <property type="entry name" value="Ribosomal L27 protein-like"/>
    <property type="match status" value="1"/>
</dbReference>
<dbReference type="NCBIfam" id="TIGR00062">
    <property type="entry name" value="L27"/>
    <property type="match status" value="1"/>
</dbReference>
<keyword evidence="4" id="KW-0689">Ribosomal protein</keyword>
<dbReference type="PRINTS" id="PR00063">
    <property type="entry name" value="RIBOSOMALL27"/>
</dbReference>
<evidence type="ECO:0000313" key="10">
    <source>
        <dbReference type="EMBL" id="KAA8917005.1"/>
    </source>
</evidence>
<dbReference type="OrthoDB" id="1867012at2759"/>
<dbReference type="PANTHER" id="PTHR15893:SF0">
    <property type="entry name" value="LARGE RIBOSOMAL SUBUNIT PROTEIN BL27M"/>
    <property type="match status" value="1"/>
</dbReference>
<comment type="similarity">
    <text evidence="2">Belongs to the bacterial ribosomal protein bL27 family.</text>
</comment>
<evidence type="ECO:0000256" key="2">
    <source>
        <dbReference type="ARBA" id="ARBA00010797"/>
    </source>
</evidence>
<dbReference type="PROSITE" id="PS00831">
    <property type="entry name" value="RIBOSOMAL_L27"/>
    <property type="match status" value="1"/>
</dbReference>
<evidence type="ECO:0000256" key="8">
    <source>
        <dbReference type="ARBA" id="ARBA00035465"/>
    </source>
</evidence>
<evidence type="ECO:0000256" key="4">
    <source>
        <dbReference type="ARBA" id="ARBA00022980"/>
    </source>
</evidence>
<comment type="caution">
    <text evidence="10">The sequence shown here is derived from an EMBL/GenBank/DDBJ whole genome shotgun (WGS) entry which is preliminary data.</text>
</comment>
<dbReference type="InterPro" id="IPR018261">
    <property type="entry name" value="Ribosomal_bL27_CS"/>
</dbReference>
<feature type="domain" description="Large ribosomal subunit protein bL27m C-terminal" evidence="9">
    <location>
        <begin position="146"/>
        <end position="374"/>
    </location>
</feature>
<name>A0A642VCS1_9ASCO</name>
<dbReference type="EMBL" id="SWFS01000071">
    <property type="protein sequence ID" value="KAA8917005.1"/>
    <property type="molecule type" value="Genomic_DNA"/>
</dbReference>
<dbReference type="Gene3D" id="2.40.50.100">
    <property type="match status" value="1"/>
</dbReference>
<evidence type="ECO:0000256" key="6">
    <source>
        <dbReference type="ARBA" id="ARBA00023274"/>
    </source>
</evidence>
<dbReference type="GO" id="GO:0006412">
    <property type="term" value="P:translation"/>
    <property type="evidence" value="ECO:0007669"/>
    <property type="project" value="InterPro"/>
</dbReference>
<evidence type="ECO:0000313" key="11">
    <source>
        <dbReference type="Proteomes" id="UP000761534"/>
    </source>
</evidence>
<dbReference type="InterPro" id="IPR001684">
    <property type="entry name" value="Ribosomal_bL27"/>
</dbReference>
<dbReference type="GO" id="GO:0003735">
    <property type="term" value="F:structural constituent of ribosome"/>
    <property type="evidence" value="ECO:0007669"/>
    <property type="project" value="InterPro"/>
</dbReference>
<evidence type="ECO:0000256" key="5">
    <source>
        <dbReference type="ARBA" id="ARBA00023128"/>
    </source>
</evidence>
<keyword evidence="5" id="KW-0496">Mitochondrion</keyword>
<dbReference type="InterPro" id="IPR041244">
    <property type="entry name" value="Ribosomal_bL27m_C"/>
</dbReference>
<dbReference type="GO" id="GO:0005762">
    <property type="term" value="C:mitochondrial large ribosomal subunit"/>
    <property type="evidence" value="ECO:0007669"/>
    <property type="project" value="TreeGrafter"/>
</dbReference>